<keyword evidence="5" id="KW-1185">Reference proteome</keyword>
<evidence type="ECO:0000256" key="2">
    <source>
        <dbReference type="PIRNR" id="PIRNR006276"/>
    </source>
</evidence>
<dbReference type="Pfam" id="PF00582">
    <property type="entry name" value="Usp"/>
    <property type="match status" value="1"/>
</dbReference>
<organism evidence="4 5">
    <name type="scientific">Thiocapsa rosea</name>
    <dbReference type="NCBI Taxonomy" id="69360"/>
    <lineage>
        <taxon>Bacteria</taxon>
        <taxon>Pseudomonadati</taxon>
        <taxon>Pseudomonadota</taxon>
        <taxon>Gammaproteobacteria</taxon>
        <taxon>Chromatiales</taxon>
        <taxon>Chromatiaceae</taxon>
        <taxon>Thiocapsa</taxon>
    </lineage>
</organism>
<dbReference type="Proteomes" id="UP000274556">
    <property type="component" value="Unassembled WGS sequence"/>
</dbReference>
<dbReference type="AlphaFoldDB" id="A0A495V9F2"/>
<feature type="domain" description="UspA" evidence="3">
    <location>
        <begin position="4"/>
        <end position="144"/>
    </location>
</feature>
<evidence type="ECO:0000313" key="5">
    <source>
        <dbReference type="Proteomes" id="UP000274556"/>
    </source>
</evidence>
<keyword evidence="2" id="KW-0963">Cytoplasm</keyword>
<dbReference type="GO" id="GO:0005737">
    <property type="term" value="C:cytoplasm"/>
    <property type="evidence" value="ECO:0007669"/>
    <property type="project" value="UniProtKB-SubCell"/>
</dbReference>
<dbReference type="CDD" id="cd00293">
    <property type="entry name" value="USP-like"/>
    <property type="match status" value="1"/>
</dbReference>
<protein>
    <recommendedName>
        <fullName evidence="2">Universal stress protein</fullName>
    </recommendedName>
</protein>
<dbReference type="PANTHER" id="PTHR46268">
    <property type="entry name" value="STRESS RESPONSE PROTEIN NHAX"/>
    <property type="match status" value="1"/>
</dbReference>
<dbReference type="PRINTS" id="PR01438">
    <property type="entry name" value="UNVRSLSTRESS"/>
</dbReference>
<comment type="caution">
    <text evidence="4">The sequence shown here is derived from an EMBL/GenBank/DDBJ whole genome shotgun (WGS) entry which is preliminary data.</text>
</comment>
<proteinExistence type="inferred from homology"/>
<dbReference type="PANTHER" id="PTHR46268:SF6">
    <property type="entry name" value="UNIVERSAL STRESS PROTEIN UP12"/>
    <property type="match status" value="1"/>
</dbReference>
<dbReference type="InterPro" id="IPR014729">
    <property type="entry name" value="Rossmann-like_a/b/a_fold"/>
</dbReference>
<evidence type="ECO:0000259" key="3">
    <source>
        <dbReference type="Pfam" id="PF00582"/>
    </source>
</evidence>
<comment type="subcellular location">
    <subcellularLocation>
        <location evidence="2">Cytoplasm</location>
    </subcellularLocation>
</comment>
<name>A0A495V9F2_9GAMM</name>
<dbReference type="RefSeq" id="WP_120798125.1">
    <property type="nucleotide sequence ID" value="NZ_RBXL01000001.1"/>
</dbReference>
<dbReference type="InterPro" id="IPR006015">
    <property type="entry name" value="Universal_stress_UspA"/>
</dbReference>
<dbReference type="OrthoDB" id="9792500at2"/>
<accession>A0A495V9F2</accession>
<dbReference type="PIRSF" id="PIRSF006276">
    <property type="entry name" value="UspA"/>
    <property type="match status" value="1"/>
</dbReference>
<evidence type="ECO:0000256" key="1">
    <source>
        <dbReference type="ARBA" id="ARBA00008791"/>
    </source>
</evidence>
<reference evidence="4 5" key="1">
    <citation type="submission" date="2018-10" db="EMBL/GenBank/DDBJ databases">
        <title>Genomic Encyclopedia of Archaeal and Bacterial Type Strains, Phase II (KMG-II): from individual species to whole genera.</title>
        <authorList>
            <person name="Goeker M."/>
        </authorList>
    </citation>
    <scope>NUCLEOTIDE SEQUENCE [LARGE SCALE GENOMIC DNA]</scope>
    <source>
        <strain evidence="4 5">DSM 235</strain>
    </source>
</reference>
<dbReference type="EMBL" id="RBXL01000001">
    <property type="protein sequence ID" value="RKT45939.1"/>
    <property type="molecule type" value="Genomic_DNA"/>
</dbReference>
<evidence type="ECO:0000313" key="4">
    <source>
        <dbReference type="EMBL" id="RKT45939.1"/>
    </source>
</evidence>
<dbReference type="InterPro" id="IPR006016">
    <property type="entry name" value="UspA"/>
</dbReference>
<dbReference type="SUPFAM" id="SSF52402">
    <property type="entry name" value="Adenine nucleotide alpha hydrolases-like"/>
    <property type="match status" value="1"/>
</dbReference>
<comment type="similarity">
    <text evidence="1 2">Belongs to the universal stress protein A family.</text>
</comment>
<sequence length="145" mass="16044">MAEIKTLLFATDFSKGSARACDLARSLADTCGASLTLLHVINEFSDRNARKVSAEVYERLAAEIEKHAVEDMQEFRDRYFKDMPVTTEIAVGKSHEEIIRQAKKIGADLILMGTQGRAGIEKMLMGSTAEKVVRSSPIPVLTVRE</sequence>
<dbReference type="Gene3D" id="3.40.50.620">
    <property type="entry name" value="HUPs"/>
    <property type="match status" value="1"/>
</dbReference>
<gene>
    <name evidence="4" type="ORF">BDD21_3429</name>
</gene>